<reference evidence="3" key="1">
    <citation type="submission" date="2020-11" db="EMBL/GenBank/DDBJ databases">
        <authorList>
            <consortium name="DOE Joint Genome Institute"/>
            <person name="Ahrendt S."/>
            <person name="Riley R."/>
            <person name="Andreopoulos W."/>
            <person name="Labutti K."/>
            <person name="Pangilinan J."/>
            <person name="Ruiz-Duenas F.J."/>
            <person name="Barrasa J.M."/>
            <person name="Sanchez-Garcia M."/>
            <person name="Camarero S."/>
            <person name="Miyauchi S."/>
            <person name="Serrano A."/>
            <person name="Linde D."/>
            <person name="Babiker R."/>
            <person name="Drula E."/>
            <person name="Ayuso-Fernandez I."/>
            <person name="Pacheco R."/>
            <person name="Padilla G."/>
            <person name="Ferreira P."/>
            <person name="Barriuso J."/>
            <person name="Kellner H."/>
            <person name="Castanera R."/>
            <person name="Alfaro M."/>
            <person name="Ramirez L."/>
            <person name="Pisabarro A.G."/>
            <person name="Kuo A."/>
            <person name="Tritt A."/>
            <person name="Lipzen A."/>
            <person name="He G."/>
            <person name="Yan M."/>
            <person name="Ng V."/>
            <person name="Cullen D."/>
            <person name="Martin F."/>
            <person name="Rosso M.-N."/>
            <person name="Henrissat B."/>
            <person name="Hibbett D."/>
            <person name="Martinez A.T."/>
            <person name="Grigoriev I.V."/>
        </authorList>
    </citation>
    <scope>NUCLEOTIDE SEQUENCE</scope>
    <source>
        <strain evidence="3">MF-IS2</strain>
    </source>
</reference>
<evidence type="ECO:0000256" key="1">
    <source>
        <dbReference type="SAM" id="Phobius"/>
    </source>
</evidence>
<feature type="transmembrane region" description="Helical" evidence="1">
    <location>
        <begin position="138"/>
        <end position="165"/>
    </location>
</feature>
<keyword evidence="4" id="KW-1185">Reference proteome</keyword>
<dbReference type="Proteomes" id="UP000807342">
    <property type="component" value="Unassembled WGS sequence"/>
</dbReference>
<gene>
    <name evidence="3" type="ORF">P691DRAFT_763197</name>
</gene>
<protein>
    <recommendedName>
        <fullName evidence="2">DUF6533 domain-containing protein</fullName>
    </recommendedName>
</protein>
<feature type="transmembrane region" description="Helical" evidence="1">
    <location>
        <begin position="104"/>
        <end position="126"/>
    </location>
</feature>
<proteinExistence type="predicted"/>
<evidence type="ECO:0000313" key="3">
    <source>
        <dbReference type="EMBL" id="KAF9444659.1"/>
    </source>
</evidence>
<dbReference type="AlphaFoldDB" id="A0A9P5X6M8"/>
<name>A0A9P5X6M8_9AGAR</name>
<feature type="transmembrane region" description="Helical" evidence="1">
    <location>
        <begin position="46"/>
        <end position="68"/>
    </location>
</feature>
<keyword evidence="1" id="KW-0472">Membrane</keyword>
<comment type="caution">
    <text evidence="3">The sequence shown here is derived from an EMBL/GenBank/DDBJ whole genome shotgun (WGS) entry which is preliminary data.</text>
</comment>
<dbReference type="OrthoDB" id="3251775at2759"/>
<feature type="domain" description="DUF6533" evidence="2">
    <location>
        <begin position="14"/>
        <end position="58"/>
    </location>
</feature>
<organism evidence="3 4">
    <name type="scientific">Macrolepiota fuliginosa MF-IS2</name>
    <dbReference type="NCBI Taxonomy" id="1400762"/>
    <lineage>
        <taxon>Eukaryota</taxon>
        <taxon>Fungi</taxon>
        <taxon>Dikarya</taxon>
        <taxon>Basidiomycota</taxon>
        <taxon>Agaricomycotina</taxon>
        <taxon>Agaricomycetes</taxon>
        <taxon>Agaricomycetidae</taxon>
        <taxon>Agaricales</taxon>
        <taxon>Agaricineae</taxon>
        <taxon>Agaricaceae</taxon>
        <taxon>Macrolepiota</taxon>
    </lineage>
</organism>
<feature type="transmembrane region" description="Helical" evidence="1">
    <location>
        <begin position="226"/>
        <end position="246"/>
    </location>
</feature>
<dbReference type="EMBL" id="MU151357">
    <property type="protein sequence ID" value="KAF9444659.1"/>
    <property type="molecule type" value="Genomic_DNA"/>
</dbReference>
<dbReference type="Pfam" id="PF20151">
    <property type="entry name" value="DUF6533"/>
    <property type="match status" value="1"/>
</dbReference>
<dbReference type="InterPro" id="IPR045340">
    <property type="entry name" value="DUF6533"/>
</dbReference>
<evidence type="ECO:0000259" key="2">
    <source>
        <dbReference type="Pfam" id="PF20151"/>
    </source>
</evidence>
<feature type="transmembrane region" description="Helical" evidence="1">
    <location>
        <begin position="252"/>
        <end position="272"/>
    </location>
</feature>
<feature type="transmembrane region" description="Helical" evidence="1">
    <location>
        <begin position="6"/>
        <end position="25"/>
    </location>
</feature>
<keyword evidence="1" id="KW-0812">Transmembrane</keyword>
<accession>A0A9P5X6M8</accession>
<keyword evidence="1" id="KW-1133">Transmembrane helix</keyword>
<sequence>MDLSPFGVLFANRYLSAVAVAVMLWDHMITLDEEYRVVWSNRRERVLWKVGFVVCRYTLDAVLLFTAYSDLERGLQFGQIDVGGHFCLDIYPLVECETPPSCGRWIWCFALPLLYSTTFTQALVGYRVLTLWAHRRAITYLIFGVFSIFVVASGVLVIFVCIDLQSASRYINLGVCIIDRVPQHMIWHVGLLMAFELYLIAMTIVNTLDTPRTRDVEILRRLNRDGGLSFLGNFVILLALQCLYIWDKQAVGYALLPPGWAFWSVITSRLFFRVNISGGTGAGGEITLNGYNLPEKESQILLRYPPCLPFVDLTSTPQTRDRNIFIALP</sequence>
<evidence type="ECO:0000313" key="4">
    <source>
        <dbReference type="Proteomes" id="UP000807342"/>
    </source>
</evidence>
<feature type="transmembrane region" description="Helical" evidence="1">
    <location>
        <begin position="185"/>
        <end position="205"/>
    </location>
</feature>